<reference evidence="6 7" key="1">
    <citation type="submission" date="2023-07" db="EMBL/GenBank/DDBJ databases">
        <title>Sequencing the genomes of 1000 actinobacteria strains.</title>
        <authorList>
            <person name="Klenk H.-P."/>
        </authorList>
    </citation>
    <scope>NUCLEOTIDE SEQUENCE [LARGE SCALE GENOMIC DNA]</scope>
    <source>
        <strain evidence="6 7">DSM 44109</strain>
    </source>
</reference>
<evidence type="ECO:0000313" key="7">
    <source>
        <dbReference type="Proteomes" id="UP001230426"/>
    </source>
</evidence>
<dbReference type="EMBL" id="JAUSRB010000002">
    <property type="protein sequence ID" value="MDP9868532.1"/>
    <property type="molecule type" value="Genomic_DNA"/>
</dbReference>
<keyword evidence="7" id="KW-1185">Reference proteome</keyword>
<dbReference type="PANTHER" id="PTHR43132:SF8">
    <property type="entry name" value="HTH-TYPE TRANSCRIPTIONAL REGULATOR KMTR"/>
    <property type="match status" value="1"/>
</dbReference>
<dbReference type="InterPro" id="IPR001845">
    <property type="entry name" value="HTH_ArsR_DNA-bd_dom"/>
</dbReference>
<dbReference type="GO" id="GO:0003677">
    <property type="term" value="F:DNA binding"/>
    <property type="evidence" value="ECO:0007669"/>
    <property type="project" value="UniProtKB-KW"/>
</dbReference>
<sequence>MHTSLPDFDMPNEEQVHLAAESFRLLSDPTRIKILWALLQGESNVACLAELADAAPTAVSQHLAKLRLAGLVKGRREGTFVYYSAADEHVRRLLSEGLFHADHLDRAGHADGAGHAEARLDAPPSGRAAAHAHPAR</sequence>
<dbReference type="InterPro" id="IPR036390">
    <property type="entry name" value="WH_DNA-bd_sf"/>
</dbReference>
<dbReference type="InterPro" id="IPR051011">
    <property type="entry name" value="Metal_resp_trans_reg"/>
</dbReference>
<evidence type="ECO:0000259" key="5">
    <source>
        <dbReference type="PROSITE" id="PS50987"/>
    </source>
</evidence>
<feature type="domain" description="HTH arsR-type" evidence="5">
    <location>
        <begin position="11"/>
        <end position="105"/>
    </location>
</feature>
<keyword evidence="1" id="KW-0805">Transcription regulation</keyword>
<gene>
    <name evidence="6" type="ORF">J2S55_007798</name>
</gene>
<evidence type="ECO:0000256" key="3">
    <source>
        <dbReference type="ARBA" id="ARBA00023163"/>
    </source>
</evidence>
<dbReference type="RefSeq" id="WP_306871490.1">
    <property type="nucleotide sequence ID" value="NZ_JAUSRB010000002.1"/>
</dbReference>
<dbReference type="CDD" id="cd00090">
    <property type="entry name" value="HTH_ARSR"/>
    <property type="match status" value="1"/>
</dbReference>
<comment type="caution">
    <text evidence="6">The sequence shown here is derived from an EMBL/GenBank/DDBJ whole genome shotgun (WGS) entry which is preliminary data.</text>
</comment>
<dbReference type="PANTHER" id="PTHR43132">
    <property type="entry name" value="ARSENICAL RESISTANCE OPERON REPRESSOR ARSR-RELATED"/>
    <property type="match status" value="1"/>
</dbReference>
<evidence type="ECO:0000256" key="1">
    <source>
        <dbReference type="ARBA" id="ARBA00023015"/>
    </source>
</evidence>
<dbReference type="PROSITE" id="PS50987">
    <property type="entry name" value="HTH_ARSR_2"/>
    <property type="match status" value="1"/>
</dbReference>
<keyword evidence="2 6" id="KW-0238">DNA-binding</keyword>
<dbReference type="Pfam" id="PF01022">
    <property type="entry name" value="HTH_5"/>
    <property type="match status" value="1"/>
</dbReference>
<evidence type="ECO:0000313" key="6">
    <source>
        <dbReference type="EMBL" id="MDP9868532.1"/>
    </source>
</evidence>
<keyword evidence="3" id="KW-0804">Transcription</keyword>
<dbReference type="PRINTS" id="PR00778">
    <property type="entry name" value="HTHARSR"/>
</dbReference>
<feature type="region of interest" description="Disordered" evidence="4">
    <location>
        <begin position="116"/>
        <end position="136"/>
    </location>
</feature>
<evidence type="ECO:0000256" key="2">
    <source>
        <dbReference type="ARBA" id="ARBA00023125"/>
    </source>
</evidence>
<dbReference type="NCBIfam" id="NF033788">
    <property type="entry name" value="HTH_metalloreg"/>
    <property type="match status" value="1"/>
</dbReference>
<evidence type="ECO:0000256" key="4">
    <source>
        <dbReference type="SAM" id="MobiDB-lite"/>
    </source>
</evidence>
<dbReference type="InterPro" id="IPR011991">
    <property type="entry name" value="ArsR-like_HTH"/>
</dbReference>
<dbReference type="InterPro" id="IPR036388">
    <property type="entry name" value="WH-like_DNA-bd_sf"/>
</dbReference>
<dbReference type="SUPFAM" id="SSF46785">
    <property type="entry name" value="Winged helix' DNA-binding domain"/>
    <property type="match status" value="1"/>
</dbReference>
<dbReference type="Gene3D" id="1.10.10.10">
    <property type="entry name" value="Winged helix-like DNA-binding domain superfamily/Winged helix DNA-binding domain"/>
    <property type="match status" value="1"/>
</dbReference>
<proteinExistence type="predicted"/>
<dbReference type="Proteomes" id="UP001230426">
    <property type="component" value="Unassembled WGS sequence"/>
</dbReference>
<dbReference type="SMART" id="SM00418">
    <property type="entry name" value="HTH_ARSR"/>
    <property type="match status" value="1"/>
</dbReference>
<protein>
    <submittedName>
        <fullName evidence="6">DNA-binding transcriptional ArsR family regulator</fullName>
    </submittedName>
</protein>
<name>A0ABT9RGZ1_9ACTN</name>
<accession>A0ABT9RGZ1</accession>
<organism evidence="6 7">
    <name type="scientific">Streptosporangium brasiliense</name>
    <dbReference type="NCBI Taxonomy" id="47480"/>
    <lineage>
        <taxon>Bacteria</taxon>
        <taxon>Bacillati</taxon>
        <taxon>Actinomycetota</taxon>
        <taxon>Actinomycetes</taxon>
        <taxon>Streptosporangiales</taxon>
        <taxon>Streptosporangiaceae</taxon>
        <taxon>Streptosporangium</taxon>
    </lineage>
</organism>